<reference evidence="2" key="1">
    <citation type="journal article" date="2023" name="Mol. Phylogenet. Evol.">
        <title>Genome-scale phylogeny and comparative genomics of the fungal order Sordariales.</title>
        <authorList>
            <person name="Hensen N."/>
            <person name="Bonometti L."/>
            <person name="Westerberg I."/>
            <person name="Brannstrom I.O."/>
            <person name="Guillou S."/>
            <person name="Cros-Aarteil S."/>
            <person name="Calhoun S."/>
            <person name="Haridas S."/>
            <person name="Kuo A."/>
            <person name="Mondo S."/>
            <person name="Pangilinan J."/>
            <person name="Riley R."/>
            <person name="LaButti K."/>
            <person name="Andreopoulos B."/>
            <person name="Lipzen A."/>
            <person name="Chen C."/>
            <person name="Yan M."/>
            <person name="Daum C."/>
            <person name="Ng V."/>
            <person name="Clum A."/>
            <person name="Steindorff A."/>
            <person name="Ohm R.A."/>
            <person name="Martin F."/>
            <person name="Silar P."/>
            <person name="Natvig D.O."/>
            <person name="Lalanne C."/>
            <person name="Gautier V."/>
            <person name="Ament-Velasquez S.L."/>
            <person name="Kruys A."/>
            <person name="Hutchinson M.I."/>
            <person name="Powell A.J."/>
            <person name="Barry K."/>
            <person name="Miller A.N."/>
            <person name="Grigoriev I.V."/>
            <person name="Debuchy R."/>
            <person name="Gladieux P."/>
            <person name="Hiltunen Thoren M."/>
            <person name="Johannesson H."/>
        </authorList>
    </citation>
    <scope>NUCLEOTIDE SEQUENCE</scope>
    <source>
        <strain evidence="2">PSN309</strain>
    </source>
</reference>
<evidence type="ECO:0000313" key="3">
    <source>
        <dbReference type="Proteomes" id="UP001302126"/>
    </source>
</evidence>
<proteinExistence type="predicted"/>
<comment type="caution">
    <text evidence="2">The sequence shown here is derived from an EMBL/GenBank/DDBJ whole genome shotgun (WGS) entry which is preliminary data.</text>
</comment>
<feature type="region of interest" description="Disordered" evidence="1">
    <location>
        <begin position="198"/>
        <end position="229"/>
    </location>
</feature>
<feature type="compositionally biased region" description="Low complexity" evidence="1">
    <location>
        <begin position="213"/>
        <end position="229"/>
    </location>
</feature>
<name>A0AAN7AFX4_9PEZI</name>
<gene>
    <name evidence="2" type="ORF">QBC35DRAFT_465289</name>
</gene>
<dbReference type="AlphaFoldDB" id="A0AAN7AFX4"/>
<dbReference type="EMBL" id="MU864440">
    <property type="protein sequence ID" value="KAK4185768.1"/>
    <property type="molecule type" value="Genomic_DNA"/>
</dbReference>
<evidence type="ECO:0000256" key="1">
    <source>
        <dbReference type="SAM" id="MobiDB-lite"/>
    </source>
</evidence>
<keyword evidence="3" id="KW-1185">Reference proteome</keyword>
<dbReference type="Proteomes" id="UP001302126">
    <property type="component" value="Unassembled WGS sequence"/>
</dbReference>
<organism evidence="2 3">
    <name type="scientific">Podospora australis</name>
    <dbReference type="NCBI Taxonomy" id="1536484"/>
    <lineage>
        <taxon>Eukaryota</taxon>
        <taxon>Fungi</taxon>
        <taxon>Dikarya</taxon>
        <taxon>Ascomycota</taxon>
        <taxon>Pezizomycotina</taxon>
        <taxon>Sordariomycetes</taxon>
        <taxon>Sordariomycetidae</taxon>
        <taxon>Sordariales</taxon>
        <taxon>Podosporaceae</taxon>
        <taxon>Podospora</taxon>
    </lineage>
</organism>
<reference evidence="2" key="2">
    <citation type="submission" date="2023-05" db="EMBL/GenBank/DDBJ databases">
        <authorList>
            <consortium name="Lawrence Berkeley National Laboratory"/>
            <person name="Steindorff A."/>
            <person name="Hensen N."/>
            <person name="Bonometti L."/>
            <person name="Westerberg I."/>
            <person name="Brannstrom I.O."/>
            <person name="Guillou S."/>
            <person name="Cros-Aarteil S."/>
            <person name="Calhoun S."/>
            <person name="Haridas S."/>
            <person name="Kuo A."/>
            <person name="Mondo S."/>
            <person name="Pangilinan J."/>
            <person name="Riley R."/>
            <person name="Labutti K."/>
            <person name="Andreopoulos B."/>
            <person name="Lipzen A."/>
            <person name="Chen C."/>
            <person name="Yanf M."/>
            <person name="Daum C."/>
            <person name="Ng V."/>
            <person name="Clum A."/>
            <person name="Ohm R."/>
            <person name="Martin F."/>
            <person name="Silar P."/>
            <person name="Natvig D."/>
            <person name="Lalanne C."/>
            <person name="Gautier V."/>
            <person name="Ament-Velasquez S.L."/>
            <person name="Kruys A."/>
            <person name="Hutchinson M.I."/>
            <person name="Powell A.J."/>
            <person name="Barry K."/>
            <person name="Miller A.N."/>
            <person name="Grigoriev I.V."/>
            <person name="Debuchy R."/>
            <person name="Gladieux P."/>
            <person name="Thoren M.H."/>
            <person name="Johannesson H."/>
        </authorList>
    </citation>
    <scope>NUCLEOTIDE SEQUENCE</scope>
    <source>
        <strain evidence="2">PSN309</strain>
    </source>
</reference>
<accession>A0AAN7AFX4</accession>
<evidence type="ECO:0000313" key="2">
    <source>
        <dbReference type="EMBL" id="KAK4185768.1"/>
    </source>
</evidence>
<sequence length="229" mass="25239">MVKLRCWFCNSGSHSCESPKTEHLIEVGQRIIEAIRSNNTKTEEHLELGYSYEGNGELEEKNQDICGATGLKCPAASSPTCRSPLTNPLAPFPFACKQTLSNNPKEAWSPSQYAFEGAVKTVDEHTQRLVDHGERIKQCEKKYVTTLDHREELNTGFEDIQTNYNSMKAVCATKADVDGLKADLDRMQCVIARKEEASEMGNAGGNTHDGQDDNATTGDGTNTGRCNVF</sequence>
<protein>
    <submittedName>
        <fullName evidence="2">Uncharacterized protein</fullName>
    </submittedName>
</protein>